<evidence type="ECO:0000313" key="1">
    <source>
        <dbReference type="EMBL" id="CAK9090550.1"/>
    </source>
</evidence>
<dbReference type="InterPro" id="IPR007603">
    <property type="entry name" value="Choline_transptr-like"/>
</dbReference>
<proteinExistence type="predicted"/>
<reference evidence="1 2" key="1">
    <citation type="submission" date="2024-02" db="EMBL/GenBank/DDBJ databases">
        <authorList>
            <person name="Chen Y."/>
            <person name="Shah S."/>
            <person name="Dougan E. K."/>
            <person name="Thang M."/>
            <person name="Chan C."/>
        </authorList>
    </citation>
    <scope>NUCLEOTIDE SEQUENCE [LARGE SCALE GENOMIC DNA]</scope>
</reference>
<name>A0ABP0QSY5_9DINO</name>
<accession>A0ABP0QSY5</accession>
<gene>
    <name evidence="1" type="ORF">SCF082_LOCUS42697</name>
</gene>
<dbReference type="Pfam" id="PF04515">
    <property type="entry name" value="Choline_transpo"/>
    <property type="match status" value="1"/>
</dbReference>
<organism evidence="1 2">
    <name type="scientific">Durusdinium trenchii</name>
    <dbReference type="NCBI Taxonomy" id="1381693"/>
    <lineage>
        <taxon>Eukaryota</taxon>
        <taxon>Sar</taxon>
        <taxon>Alveolata</taxon>
        <taxon>Dinophyceae</taxon>
        <taxon>Suessiales</taxon>
        <taxon>Symbiodiniaceae</taxon>
        <taxon>Durusdinium</taxon>
    </lineage>
</organism>
<dbReference type="Proteomes" id="UP001642464">
    <property type="component" value="Unassembled WGS sequence"/>
</dbReference>
<sequence length="634" mass="70994">MDTLNGFFELLCLGAVPDDDSDSESHASRSVATSSSSTSMSASSTQMLVEEPEGPPPMFLEPQEVARSCKDFSCCTMFLLAILVFCAVVILGSWKPERHDFVRLTDGRGTQCGVYDEIGKDYWYLCGADMENDTFLPTCVHDCSNAHKHDHCANQWELLEVTTYSARVVGPLCWPVNATFAAHLRFVLQTRHYKSIDMFLSVYFAWPPLAVAALLSVAFSHMWTRILRDHAHCLAWIGMYLLVTLPLMNLAYCWLRYGAVDRLYAIGALLVAACFGCLACRNEPHLDRATYCLHAACHCVTDMPLLEIGPAIVTTLKICILLAAIWFIRFTPTTLHFEIRTGTLQFLHYGDTARQVGDVSVAVLYCLFWLWCWNVINSFWELSCVALTVLWYVHKGKHDEPPGLLAGLKCMAVLLRFHGGSIAFAAVCIGLVRPFRFVLGTLTAVTRMPQNPFSWMEMSCCPCLVSLYKLFDRFSANAFVDLVLHGTALRKAMEAAAVTMETCQTTANSLNGTTFVFQVICLCLTWWFGFMISWIAVTQIPEYNDPIHFGYVPYVWYWCVVSGFIASICSYSHVMVFDIGSDTILYLQTLREMNEELADRELRRLSGGVAGVATNIYEMFRSIAGSALGCAYPV</sequence>
<keyword evidence="2" id="KW-1185">Reference proteome</keyword>
<protein>
    <submittedName>
        <fullName evidence="1">Bifunctional fucokinase/fucose pyrophosphorylase</fullName>
    </submittedName>
</protein>
<dbReference type="PANTHER" id="PTHR12385">
    <property type="entry name" value="CHOLINE TRANSPORTER-LIKE (SLC FAMILY 44)"/>
    <property type="match status" value="1"/>
</dbReference>
<dbReference type="EMBL" id="CAXAMM010040017">
    <property type="protein sequence ID" value="CAK9090550.1"/>
    <property type="molecule type" value="Genomic_DNA"/>
</dbReference>
<evidence type="ECO:0000313" key="2">
    <source>
        <dbReference type="Proteomes" id="UP001642464"/>
    </source>
</evidence>
<comment type="caution">
    <text evidence="1">The sequence shown here is derived from an EMBL/GenBank/DDBJ whole genome shotgun (WGS) entry which is preliminary data.</text>
</comment>